<evidence type="ECO:0000256" key="1">
    <source>
        <dbReference type="ARBA" id="ARBA00004651"/>
    </source>
</evidence>
<keyword evidence="4" id="KW-0050">Antiport</keyword>
<sequence length="441" mass="49004">MNIYTYLCFLTAIAILISFVTRKINDNIQYTIAITATSMVGSLILVLLGYLNWFNLDDIATKVIERIDFKEFLLNGILGFLLFAGALGIKLPVLKNQKWEITTFALFSTFASTFFIGFLSYGVAQLFGWHIDLIYCILFGALISPDDPIAVLAIIKNLKAPKRLSMQVEGESLFNDGIGLVIFTTVFAVAFGGQEPTAGGILHLFFKEALGGIVFGFVIGLIAHYLISATDDGSLEILLTLTIPTAGFMLANLLHVSGALAMVVSGILIGNWTRYTGFSKQSQRYFDHFWEMIDHFLNSLLFILIGLAILLINVSWQGLILIVLAIPICLVCRYASVWLPFQIMKRYRKYNPYTLRVLTWGALRGGLALAMALSIPMGKSYIEGLNMDVRDLILGMTYAVVTFSILVQGMTIESMIRKSKEVIMRERGYNGVGLAKDQKNK</sequence>
<organism evidence="14 15">
    <name type="scientific">Rodentibacter haemolyticus</name>
    <dbReference type="NCBI Taxonomy" id="2778911"/>
    <lineage>
        <taxon>Bacteria</taxon>
        <taxon>Pseudomonadati</taxon>
        <taxon>Pseudomonadota</taxon>
        <taxon>Gammaproteobacteria</taxon>
        <taxon>Pasteurellales</taxon>
        <taxon>Pasteurellaceae</taxon>
        <taxon>Rodentibacter</taxon>
    </lineage>
</organism>
<feature type="transmembrane region" description="Helical" evidence="12">
    <location>
        <begin position="293"/>
        <end position="312"/>
    </location>
</feature>
<dbReference type="InterPro" id="IPR006153">
    <property type="entry name" value="Cation/H_exchanger_TM"/>
</dbReference>
<protein>
    <submittedName>
        <fullName evidence="14">Sodium:proton antiporter</fullName>
    </submittedName>
</protein>
<feature type="transmembrane region" description="Helical" evidence="12">
    <location>
        <begin position="247"/>
        <end position="272"/>
    </location>
</feature>
<evidence type="ECO:0000256" key="9">
    <source>
        <dbReference type="ARBA" id="ARBA00023065"/>
    </source>
</evidence>
<gene>
    <name evidence="14" type="ORF">IHV77_10495</name>
</gene>
<evidence type="ECO:0000256" key="2">
    <source>
        <dbReference type="ARBA" id="ARBA00007367"/>
    </source>
</evidence>
<dbReference type="PANTHER" id="PTHR10110">
    <property type="entry name" value="SODIUM/HYDROGEN EXCHANGER"/>
    <property type="match status" value="1"/>
</dbReference>
<dbReference type="InterPro" id="IPR018422">
    <property type="entry name" value="Cation/H_exchanger_CPA1"/>
</dbReference>
<feature type="transmembrane region" description="Helical" evidence="12">
    <location>
        <begin position="204"/>
        <end position="227"/>
    </location>
</feature>
<feature type="transmembrane region" description="Helical" evidence="12">
    <location>
        <begin position="72"/>
        <end position="89"/>
    </location>
</feature>
<feature type="transmembrane region" description="Helical" evidence="12">
    <location>
        <begin position="174"/>
        <end position="192"/>
    </location>
</feature>
<keyword evidence="9" id="KW-0406">Ion transport</keyword>
<evidence type="ECO:0000256" key="7">
    <source>
        <dbReference type="ARBA" id="ARBA00022989"/>
    </source>
</evidence>
<dbReference type="RefSeq" id="WP_194811899.1">
    <property type="nucleotide sequence ID" value="NZ_CP063056.1"/>
</dbReference>
<feature type="transmembrane region" description="Helical" evidence="12">
    <location>
        <begin position="318"/>
        <end position="341"/>
    </location>
</feature>
<evidence type="ECO:0000256" key="3">
    <source>
        <dbReference type="ARBA" id="ARBA00022448"/>
    </source>
</evidence>
<dbReference type="Proteomes" id="UP000663069">
    <property type="component" value="Chromosome"/>
</dbReference>
<feature type="transmembrane region" description="Helical" evidence="12">
    <location>
        <begin position="133"/>
        <end position="154"/>
    </location>
</feature>
<keyword evidence="6 12" id="KW-0812">Transmembrane</keyword>
<evidence type="ECO:0000256" key="11">
    <source>
        <dbReference type="ARBA" id="ARBA00023201"/>
    </source>
</evidence>
<feature type="transmembrane region" description="Helical" evidence="12">
    <location>
        <begin position="101"/>
        <end position="121"/>
    </location>
</feature>
<keyword evidence="5" id="KW-1003">Cell membrane</keyword>
<comment type="similarity">
    <text evidence="2">Belongs to the monovalent cation:proton antiporter 1 (CPA1) transporter (TC 2.A.36) family.</text>
</comment>
<reference evidence="14 15" key="1">
    <citation type="submission" date="2020-10" db="EMBL/GenBank/DDBJ databases">
        <title>Genome Sequencing of Rodentibacter spp. strain DSM111151.</title>
        <authorList>
            <person name="Benga L."/>
            <person name="Lautwein T."/>
        </authorList>
    </citation>
    <scope>NUCLEOTIDE SEQUENCE [LARGE SCALE GENOMIC DNA]</scope>
    <source>
        <strain evidence="14 15">DSM 111151</strain>
    </source>
</reference>
<keyword evidence="8" id="KW-0915">Sodium</keyword>
<dbReference type="PANTHER" id="PTHR10110:SF195">
    <property type="entry name" value="NA(+)_H(+) ANTIPORTER NHAS2"/>
    <property type="match status" value="1"/>
</dbReference>
<keyword evidence="15" id="KW-1185">Reference proteome</keyword>
<keyword evidence="7 12" id="KW-1133">Transmembrane helix</keyword>
<name>A0ABX6UW33_9PAST</name>
<comment type="subcellular location">
    <subcellularLocation>
        <location evidence="1">Cell membrane</location>
        <topology evidence="1">Multi-pass membrane protein</topology>
    </subcellularLocation>
</comment>
<dbReference type="Gene3D" id="6.10.140.1330">
    <property type="match status" value="1"/>
</dbReference>
<feature type="domain" description="Cation/H+ exchanger transmembrane" evidence="13">
    <location>
        <begin position="20"/>
        <end position="417"/>
    </location>
</feature>
<evidence type="ECO:0000256" key="8">
    <source>
        <dbReference type="ARBA" id="ARBA00023053"/>
    </source>
</evidence>
<evidence type="ECO:0000256" key="6">
    <source>
        <dbReference type="ARBA" id="ARBA00022692"/>
    </source>
</evidence>
<keyword evidence="10 12" id="KW-0472">Membrane</keyword>
<evidence type="ECO:0000256" key="5">
    <source>
        <dbReference type="ARBA" id="ARBA00022475"/>
    </source>
</evidence>
<evidence type="ECO:0000256" key="12">
    <source>
        <dbReference type="SAM" id="Phobius"/>
    </source>
</evidence>
<evidence type="ECO:0000313" key="15">
    <source>
        <dbReference type="Proteomes" id="UP000663069"/>
    </source>
</evidence>
<dbReference type="EMBL" id="CP063056">
    <property type="protein sequence ID" value="QPB42317.1"/>
    <property type="molecule type" value="Genomic_DNA"/>
</dbReference>
<accession>A0ABX6UW33</accession>
<keyword evidence="11" id="KW-0739">Sodium transport</keyword>
<proteinExistence type="inferred from homology"/>
<evidence type="ECO:0000259" key="13">
    <source>
        <dbReference type="Pfam" id="PF00999"/>
    </source>
</evidence>
<evidence type="ECO:0000256" key="4">
    <source>
        <dbReference type="ARBA" id="ARBA00022449"/>
    </source>
</evidence>
<evidence type="ECO:0000256" key="10">
    <source>
        <dbReference type="ARBA" id="ARBA00023136"/>
    </source>
</evidence>
<keyword evidence="3" id="KW-0813">Transport</keyword>
<feature type="transmembrane region" description="Helical" evidence="12">
    <location>
        <begin position="353"/>
        <end position="375"/>
    </location>
</feature>
<feature type="transmembrane region" description="Helical" evidence="12">
    <location>
        <begin position="395"/>
        <end position="416"/>
    </location>
</feature>
<dbReference type="Pfam" id="PF00999">
    <property type="entry name" value="Na_H_Exchanger"/>
    <property type="match status" value="1"/>
</dbReference>
<feature type="transmembrane region" description="Helical" evidence="12">
    <location>
        <begin position="32"/>
        <end position="51"/>
    </location>
</feature>
<evidence type="ECO:0000313" key="14">
    <source>
        <dbReference type="EMBL" id="QPB42317.1"/>
    </source>
</evidence>